<dbReference type="SUPFAM" id="SSF103473">
    <property type="entry name" value="MFS general substrate transporter"/>
    <property type="match status" value="1"/>
</dbReference>
<accession>A0A0C2ZBL9</accession>
<dbReference type="EMBL" id="KN822438">
    <property type="protein sequence ID" value="KIM50432.1"/>
    <property type="molecule type" value="Genomic_DNA"/>
</dbReference>
<sequence length="282" mass="31764">MDGKLGYSGWRWLFLIEGGLTCLIAAAGAHMIPDFPTTSVPWLTHEERILAQRRMFEDFGSIDKQQETQKSGLVEVFSDWTVWWLAMARSMATIGESFANFFPTLVATIGYDPSITLLICAPPWILAMATSYYVSRHSDATRERFWHITVALCGGIVSFALGILTMNPTVRYLSLLLMVQTNVSYIVFFAWVSNSIREPSKRAVTIAFLNTCSTGIANVGASYLWPASWGPSYSKSFMSCILAYTTCILMLWVYRSHLIRLNKKAEMEERALGLPKGFRFIT</sequence>
<organism evidence="7 8">
    <name type="scientific">Scleroderma citrinum Foug A</name>
    <dbReference type="NCBI Taxonomy" id="1036808"/>
    <lineage>
        <taxon>Eukaryota</taxon>
        <taxon>Fungi</taxon>
        <taxon>Dikarya</taxon>
        <taxon>Basidiomycota</taxon>
        <taxon>Agaricomycotina</taxon>
        <taxon>Agaricomycetes</taxon>
        <taxon>Agaricomycetidae</taxon>
        <taxon>Boletales</taxon>
        <taxon>Sclerodermatineae</taxon>
        <taxon>Sclerodermataceae</taxon>
        <taxon>Scleroderma</taxon>
    </lineage>
</organism>
<evidence type="ECO:0000256" key="5">
    <source>
        <dbReference type="ARBA" id="ARBA00023136"/>
    </source>
</evidence>
<dbReference type="PANTHER" id="PTHR43791:SF6">
    <property type="entry name" value="TRANSPORTER, PUTATIVE (AFU_ORTHOLOGUE AFUA_1G16690)-RELATED"/>
    <property type="match status" value="1"/>
</dbReference>
<comment type="subcellular location">
    <subcellularLocation>
        <location evidence="1">Membrane</location>
        <topology evidence="1">Multi-pass membrane protein</topology>
    </subcellularLocation>
</comment>
<feature type="transmembrane region" description="Helical" evidence="6">
    <location>
        <begin position="146"/>
        <end position="166"/>
    </location>
</feature>
<dbReference type="PANTHER" id="PTHR43791">
    <property type="entry name" value="PERMEASE-RELATED"/>
    <property type="match status" value="1"/>
</dbReference>
<reference evidence="8" key="2">
    <citation type="submission" date="2015-01" db="EMBL/GenBank/DDBJ databases">
        <title>Evolutionary Origins and Diversification of the Mycorrhizal Mutualists.</title>
        <authorList>
            <consortium name="DOE Joint Genome Institute"/>
            <consortium name="Mycorrhizal Genomics Consortium"/>
            <person name="Kohler A."/>
            <person name="Kuo A."/>
            <person name="Nagy L.G."/>
            <person name="Floudas D."/>
            <person name="Copeland A."/>
            <person name="Barry K.W."/>
            <person name="Cichocki N."/>
            <person name="Veneault-Fourrey C."/>
            <person name="LaButti K."/>
            <person name="Lindquist E.A."/>
            <person name="Lipzen A."/>
            <person name="Lundell T."/>
            <person name="Morin E."/>
            <person name="Murat C."/>
            <person name="Riley R."/>
            <person name="Ohm R."/>
            <person name="Sun H."/>
            <person name="Tunlid A."/>
            <person name="Henrissat B."/>
            <person name="Grigoriev I.V."/>
            <person name="Hibbett D.S."/>
            <person name="Martin F."/>
        </authorList>
    </citation>
    <scope>NUCLEOTIDE SEQUENCE [LARGE SCALE GENOMIC DNA]</scope>
    <source>
        <strain evidence="8">Foug A</strain>
    </source>
</reference>
<proteinExistence type="predicted"/>
<keyword evidence="4 6" id="KW-1133">Transmembrane helix</keyword>
<name>A0A0C2ZBL9_9AGAM</name>
<feature type="transmembrane region" description="Helical" evidence="6">
    <location>
        <begin position="172"/>
        <end position="192"/>
    </location>
</feature>
<evidence type="ECO:0000256" key="6">
    <source>
        <dbReference type="SAM" id="Phobius"/>
    </source>
</evidence>
<reference evidence="7 8" key="1">
    <citation type="submission" date="2014-04" db="EMBL/GenBank/DDBJ databases">
        <authorList>
            <consortium name="DOE Joint Genome Institute"/>
            <person name="Kuo A."/>
            <person name="Kohler A."/>
            <person name="Nagy L.G."/>
            <person name="Floudas D."/>
            <person name="Copeland A."/>
            <person name="Barry K.W."/>
            <person name="Cichocki N."/>
            <person name="Veneault-Fourrey C."/>
            <person name="LaButti K."/>
            <person name="Lindquist E.A."/>
            <person name="Lipzen A."/>
            <person name="Lundell T."/>
            <person name="Morin E."/>
            <person name="Murat C."/>
            <person name="Sun H."/>
            <person name="Tunlid A."/>
            <person name="Henrissat B."/>
            <person name="Grigoriev I.V."/>
            <person name="Hibbett D.S."/>
            <person name="Martin F."/>
            <person name="Nordberg H.P."/>
            <person name="Cantor M.N."/>
            <person name="Hua S.X."/>
        </authorList>
    </citation>
    <scope>NUCLEOTIDE SEQUENCE [LARGE SCALE GENOMIC DNA]</scope>
    <source>
        <strain evidence="7 8">Foug A</strain>
    </source>
</reference>
<dbReference type="Proteomes" id="UP000053989">
    <property type="component" value="Unassembled WGS sequence"/>
</dbReference>
<feature type="transmembrane region" description="Helical" evidence="6">
    <location>
        <begin position="12"/>
        <end position="32"/>
    </location>
</feature>
<gene>
    <name evidence="7" type="ORF">SCLCIDRAFT_1225345</name>
</gene>
<dbReference type="InParanoid" id="A0A0C2ZBL9"/>
<evidence type="ECO:0008006" key="9">
    <source>
        <dbReference type="Google" id="ProtNLM"/>
    </source>
</evidence>
<keyword evidence="3 6" id="KW-0812">Transmembrane</keyword>
<evidence type="ECO:0000256" key="3">
    <source>
        <dbReference type="ARBA" id="ARBA00022692"/>
    </source>
</evidence>
<keyword evidence="5 6" id="KW-0472">Membrane</keyword>
<evidence type="ECO:0000256" key="1">
    <source>
        <dbReference type="ARBA" id="ARBA00004141"/>
    </source>
</evidence>
<dbReference type="OrthoDB" id="2985014at2759"/>
<feature type="transmembrane region" description="Helical" evidence="6">
    <location>
        <begin position="236"/>
        <end position="254"/>
    </location>
</feature>
<evidence type="ECO:0000313" key="7">
    <source>
        <dbReference type="EMBL" id="KIM50432.1"/>
    </source>
</evidence>
<evidence type="ECO:0000313" key="8">
    <source>
        <dbReference type="Proteomes" id="UP000053989"/>
    </source>
</evidence>
<dbReference type="AlphaFoldDB" id="A0A0C2ZBL9"/>
<dbReference type="STRING" id="1036808.A0A0C2ZBL9"/>
<protein>
    <recommendedName>
        <fullName evidence="9">Major facilitator superfamily (MFS) profile domain-containing protein</fullName>
    </recommendedName>
</protein>
<dbReference type="Gene3D" id="1.20.1250.20">
    <property type="entry name" value="MFS general substrate transporter like domains"/>
    <property type="match status" value="1"/>
</dbReference>
<evidence type="ECO:0000256" key="2">
    <source>
        <dbReference type="ARBA" id="ARBA00022448"/>
    </source>
</evidence>
<dbReference type="GO" id="GO:0016020">
    <property type="term" value="C:membrane"/>
    <property type="evidence" value="ECO:0007669"/>
    <property type="project" value="UniProtKB-SubCell"/>
</dbReference>
<feature type="transmembrane region" description="Helical" evidence="6">
    <location>
        <begin position="115"/>
        <end position="134"/>
    </location>
</feature>
<evidence type="ECO:0000256" key="4">
    <source>
        <dbReference type="ARBA" id="ARBA00022989"/>
    </source>
</evidence>
<dbReference type="GO" id="GO:0022857">
    <property type="term" value="F:transmembrane transporter activity"/>
    <property type="evidence" value="ECO:0007669"/>
    <property type="project" value="InterPro"/>
</dbReference>
<feature type="transmembrane region" description="Helical" evidence="6">
    <location>
        <begin position="204"/>
        <end position="224"/>
    </location>
</feature>
<dbReference type="HOGENOM" id="CLU_001265_0_3_1"/>
<dbReference type="InterPro" id="IPR011701">
    <property type="entry name" value="MFS"/>
</dbReference>
<keyword evidence="8" id="KW-1185">Reference proteome</keyword>
<dbReference type="InterPro" id="IPR036259">
    <property type="entry name" value="MFS_trans_sf"/>
</dbReference>
<keyword evidence="2" id="KW-0813">Transport</keyword>
<dbReference type="Pfam" id="PF07690">
    <property type="entry name" value="MFS_1"/>
    <property type="match status" value="1"/>
</dbReference>